<dbReference type="Proteomes" id="UP000031532">
    <property type="component" value="Unassembled WGS sequence"/>
</dbReference>
<dbReference type="OrthoDB" id="468208at2"/>
<keyword evidence="1" id="KW-0812">Transmembrane</keyword>
<keyword evidence="1" id="KW-0472">Membrane</keyword>
<dbReference type="InterPro" id="IPR012902">
    <property type="entry name" value="N_methyl_site"/>
</dbReference>
<evidence type="ECO:0000256" key="1">
    <source>
        <dbReference type="SAM" id="Phobius"/>
    </source>
</evidence>
<keyword evidence="1" id="KW-1133">Transmembrane helix</keyword>
<gene>
    <name evidence="2" type="ORF">QH73_0006145</name>
</gene>
<evidence type="ECO:0000313" key="3">
    <source>
        <dbReference type="Proteomes" id="UP000031532"/>
    </source>
</evidence>
<dbReference type="NCBIfam" id="NF038303">
    <property type="entry name" value="EPS_HpsB"/>
    <property type="match status" value="1"/>
</dbReference>
<dbReference type="AlphaFoldDB" id="A0A9X5E594"/>
<reference evidence="2 3" key="1">
    <citation type="journal article" date="2015" name="Genome Announc.">
        <title>Draft Genome Sequence of the Terrestrial Cyanobacterium Scytonema millei VB511283, Isolated from Eastern India.</title>
        <authorList>
            <person name="Sen D."/>
            <person name="Chandrababunaidu M.M."/>
            <person name="Singh D."/>
            <person name="Sanghi N."/>
            <person name="Ghorai A."/>
            <person name="Mishra G.P."/>
            <person name="Madduluri M."/>
            <person name="Adhikary S.P."/>
            <person name="Tripathy S."/>
        </authorList>
    </citation>
    <scope>NUCLEOTIDE SEQUENCE [LARGE SCALE GENOMIC DNA]</scope>
    <source>
        <strain evidence="2 3">VB511283</strain>
    </source>
</reference>
<dbReference type="RefSeq" id="WP_132866686.1">
    <property type="nucleotide sequence ID" value="NZ_JTJC03000001.1"/>
</dbReference>
<name>A0A9X5E594_9CYAN</name>
<proteinExistence type="predicted"/>
<evidence type="ECO:0000313" key="2">
    <source>
        <dbReference type="EMBL" id="NHC34242.1"/>
    </source>
</evidence>
<dbReference type="EMBL" id="JTJC03000001">
    <property type="protein sequence ID" value="NHC34242.1"/>
    <property type="molecule type" value="Genomic_DNA"/>
</dbReference>
<feature type="transmembrane region" description="Helical" evidence="1">
    <location>
        <begin position="18"/>
        <end position="46"/>
    </location>
</feature>
<keyword evidence="3" id="KW-1185">Reference proteome</keyword>
<dbReference type="NCBIfam" id="TIGR02532">
    <property type="entry name" value="IV_pilin_GFxxxE"/>
    <property type="match status" value="1"/>
</dbReference>
<protein>
    <submittedName>
        <fullName evidence="2">Prepilin-type N-terminal cleavage/methylation domain-containing protein</fullName>
    </submittedName>
</protein>
<accession>A0A9X5E594</accession>
<sequence>MFSYIHKQYFSKTGESGLTIIECLVAVLVVSVLMAAIAPAIALSVATRVQARRVERATQAARTYIDGLSAGTITAPTQTASLPFVTNASVPTGSSSWSCTTTATNFYCSNITASSLYCIDLDVGSNGYTCTSNSVNDFIVQAFRTSNNQNYLLGLRVYRADGFSDSNAFQKSDGTSKKTASTYTSGLGNRKAPLVEMITEISPDRPKYTDFCNRLDSSSTAPCKSNN</sequence>
<comment type="caution">
    <text evidence="2">The sequence shown here is derived from an EMBL/GenBank/DDBJ whole genome shotgun (WGS) entry which is preliminary data.</text>
</comment>
<organism evidence="2 3">
    <name type="scientific">Scytonema millei VB511283</name>
    <dbReference type="NCBI Taxonomy" id="1245923"/>
    <lineage>
        <taxon>Bacteria</taxon>
        <taxon>Bacillati</taxon>
        <taxon>Cyanobacteriota</taxon>
        <taxon>Cyanophyceae</taxon>
        <taxon>Nostocales</taxon>
        <taxon>Scytonemataceae</taxon>
        <taxon>Scytonema</taxon>
    </lineage>
</organism>